<comment type="subcellular location">
    <subcellularLocation>
        <location evidence="1">Cell membrane</location>
        <topology evidence="1">Multi-pass membrane protein</topology>
    </subcellularLocation>
</comment>
<evidence type="ECO:0000256" key="6">
    <source>
        <dbReference type="SAM" id="Phobius"/>
    </source>
</evidence>
<keyword evidence="3 6" id="KW-0812">Transmembrane</keyword>
<evidence type="ECO:0000256" key="4">
    <source>
        <dbReference type="ARBA" id="ARBA00022989"/>
    </source>
</evidence>
<evidence type="ECO:0000256" key="1">
    <source>
        <dbReference type="ARBA" id="ARBA00004651"/>
    </source>
</evidence>
<comment type="caution">
    <text evidence="7">The sequence shown here is derived from an EMBL/GenBank/DDBJ whole genome shotgun (WGS) entry which is preliminary data.</text>
</comment>
<evidence type="ECO:0000256" key="3">
    <source>
        <dbReference type="ARBA" id="ARBA00022692"/>
    </source>
</evidence>
<feature type="transmembrane region" description="Helical" evidence="6">
    <location>
        <begin position="77"/>
        <end position="99"/>
    </location>
</feature>
<keyword evidence="5 6" id="KW-0472">Membrane</keyword>
<keyword evidence="8" id="KW-1185">Reference proteome</keyword>
<dbReference type="OrthoDB" id="981917at2"/>
<keyword evidence="4 6" id="KW-1133">Transmembrane helix</keyword>
<name>A0A5M9GX80_9SPHI</name>
<reference evidence="7 8" key="1">
    <citation type="submission" date="2019-09" db="EMBL/GenBank/DDBJ databases">
        <title>Pararcticibacter amylolyticus gen. nov., sp. nov., isolated from a rottenly hemp rope, and reclassification of Pedobacter tournemirensis as Pararcticibacter tournemirensis comb. nov.</title>
        <authorList>
            <person name="Cai Y."/>
        </authorList>
    </citation>
    <scope>NUCLEOTIDE SEQUENCE [LARGE SCALE GENOMIC DNA]</scope>
    <source>
        <strain evidence="7 8">TF5-37.2-LB10</strain>
    </source>
</reference>
<proteinExistence type="predicted"/>
<evidence type="ECO:0000256" key="2">
    <source>
        <dbReference type="ARBA" id="ARBA00022475"/>
    </source>
</evidence>
<organism evidence="7 8">
    <name type="scientific">Arcticibacter tournemirensis</name>
    <dbReference type="NCBI Taxonomy" id="699437"/>
    <lineage>
        <taxon>Bacteria</taxon>
        <taxon>Pseudomonadati</taxon>
        <taxon>Bacteroidota</taxon>
        <taxon>Sphingobacteriia</taxon>
        <taxon>Sphingobacteriales</taxon>
        <taxon>Sphingobacteriaceae</taxon>
        <taxon>Arcticibacter</taxon>
    </lineage>
</organism>
<dbReference type="RefSeq" id="WP_141813832.1">
    <property type="nucleotide sequence ID" value="NZ_VFPL01000001.1"/>
</dbReference>
<dbReference type="Pfam" id="PF03626">
    <property type="entry name" value="COX4_pro"/>
    <property type="match status" value="1"/>
</dbReference>
<keyword evidence="2" id="KW-1003">Cell membrane</keyword>
<sequence length="109" mass="12729">MATEQHTNEHASMSKKKIWQVFFYLLGITALEFFIALVLVKNEYIPHGFANFIYIVLTLLKAYYIVAYFMHLKFENMTLITSIVVSLIFIVYLIVLLLTEGSYLNVHMN</sequence>
<gene>
    <name evidence="7" type="ORF">F1649_17300</name>
</gene>
<protein>
    <submittedName>
        <fullName evidence="7">Cytochrome C oxidase subunit IV family protein</fullName>
    </submittedName>
</protein>
<dbReference type="AlphaFoldDB" id="A0A5M9GX80"/>
<accession>A0A5M9GX80</accession>
<feature type="transmembrane region" description="Helical" evidence="6">
    <location>
        <begin position="21"/>
        <end position="40"/>
    </location>
</feature>
<dbReference type="Proteomes" id="UP000322918">
    <property type="component" value="Unassembled WGS sequence"/>
</dbReference>
<feature type="transmembrane region" description="Helical" evidence="6">
    <location>
        <begin position="52"/>
        <end position="70"/>
    </location>
</feature>
<evidence type="ECO:0000313" key="8">
    <source>
        <dbReference type="Proteomes" id="UP000322918"/>
    </source>
</evidence>
<dbReference type="GO" id="GO:0005886">
    <property type="term" value="C:plasma membrane"/>
    <property type="evidence" value="ECO:0007669"/>
    <property type="project" value="UniProtKB-SubCell"/>
</dbReference>
<dbReference type="EMBL" id="VWNE01000031">
    <property type="protein sequence ID" value="KAA8478920.1"/>
    <property type="molecule type" value="Genomic_DNA"/>
</dbReference>
<evidence type="ECO:0000256" key="5">
    <source>
        <dbReference type="ARBA" id="ARBA00023136"/>
    </source>
</evidence>
<dbReference type="InterPro" id="IPR005171">
    <property type="entry name" value="Cyt_c_oxidase_su4_prok"/>
</dbReference>
<evidence type="ECO:0000313" key="7">
    <source>
        <dbReference type="EMBL" id="KAA8478920.1"/>
    </source>
</evidence>